<evidence type="ECO:0000313" key="2">
    <source>
        <dbReference type="EMBL" id="OUM19448.1"/>
    </source>
</evidence>
<gene>
    <name evidence="3" type="ORF">CBW42_13075</name>
    <name evidence="2" type="ORF">CBW42_13485</name>
</gene>
<dbReference type="Gene3D" id="3.90.550.10">
    <property type="entry name" value="Spore Coat Polysaccharide Biosynthesis Protein SpsA, Chain A"/>
    <property type="match status" value="1"/>
</dbReference>
<accession>A0A252F0X8</accession>
<keyword evidence="4" id="KW-1185">Reference proteome</keyword>
<reference evidence="2 4" key="1">
    <citation type="submission" date="2017-05" db="EMBL/GenBank/DDBJ databases">
        <title>Butyricicoccus porcorum sp. nov. a butyrate-producing bacterium from the swine intestinal tract.</title>
        <authorList>
            <person name="Trachsel J."/>
            <person name="Humphrey S."/>
            <person name="Allen H.K."/>
        </authorList>
    </citation>
    <scope>NUCLEOTIDE SEQUENCE [LARGE SCALE GENOMIC DNA]</scope>
    <source>
        <strain evidence="2">BB10</strain>
    </source>
</reference>
<sequence>MANPVLVVMAAGMGSRYGGLKQIDPVGPNGQIIMNYSIYDAWKAGFRRVVFIIKEELLDAFRERIGNAAEALMQVDYVFQSPDKLPEGCTMPEGRIKPLGTGHAVYCIRGVVNEPFAVINADDFYGAEAFQCMYDYLKDAKDDDKYRYCMVGYRVENTLTENGTVSRGICEADENGYLTDIVERTAISRGADGVISDPEAGEIAEGTLVSMNMWGFTPSFLDELDAGLKTFIQNELPNNPMKGEYYLPFAVDSLIQAGRATAQVLQTAAQWYGVTYQEDKPVVVEALRRMTEAGLYPAE</sequence>
<evidence type="ECO:0000313" key="3">
    <source>
        <dbReference type="EMBL" id="OUM19486.1"/>
    </source>
</evidence>
<dbReference type="Pfam" id="PF00483">
    <property type="entry name" value="NTP_transferase"/>
    <property type="match status" value="1"/>
</dbReference>
<dbReference type="GO" id="GO:0016740">
    <property type="term" value="F:transferase activity"/>
    <property type="evidence" value="ECO:0007669"/>
    <property type="project" value="UniProtKB-KW"/>
</dbReference>
<keyword evidence="2" id="KW-0808">Transferase</keyword>
<comment type="caution">
    <text evidence="2">The sequence shown here is derived from an EMBL/GenBank/DDBJ whole genome shotgun (WGS) entry which is preliminary data.</text>
</comment>
<dbReference type="RefSeq" id="WP_087022396.1">
    <property type="nucleotide sequence ID" value="NZ_CP178353.1"/>
</dbReference>
<evidence type="ECO:0000259" key="1">
    <source>
        <dbReference type="Pfam" id="PF00483"/>
    </source>
</evidence>
<protein>
    <submittedName>
        <fullName evidence="2">Nucleotidyltransferase</fullName>
    </submittedName>
</protein>
<dbReference type="Proteomes" id="UP000194903">
    <property type="component" value="Unassembled WGS sequence"/>
</dbReference>
<dbReference type="SUPFAM" id="SSF53448">
    <property type="entry name" value="Nucleotide-diphospho-sugar transferases"/>
    <property type="match status" value="1"/>
</dbReference>
<name>A0A252F0X8_9FIRM</name>
<evidence type="ECO:0000313" key="4">
    <source>
        <dbReference type="Proteomes" id="UP000194903"/>
    </source>
</evidence>
<dbReference type="InterPro" id="IPR005835">
    <property type="entry name" value="NTP_transferase_dom"/>
</dbReference>
<dbReference type="InterPro" id="IPR029044">
    <property type="entry name" value="Nucleotide-diphossugar_trans"/>
</dbReference>
<dbReference type="EMBL" id="NHOC01000018">
    <property type="protein sequence ID" value="OUM19486.1"/>
    <property type="molecule type" value="Genomic_DNA"/>
</dbReference>
<dbReference type="OrthoDB" id="9779926at2"/>
<proteinExistence type="predicted"/>
<dbReference type="EMBL" id="NHOC01000019">
    <property type="protein sequence ID" value="OUM19448.1"/>
    <property type="molecule type" value="Genomic_DNA"/>
</dbReference>
<feature type="domain" description="Nucleotidyl transferase" evidence="1">
    <location>
        <begin position="7"/>
        <end position="222"/>
    </location>
</feature>
<organism evidence="2 4">
    <name type="scientific">Butyricicoccus porcorum</name>
    <dbReference type="NCBI Taxonomy" id="1945634"/>
    <lineage>
        <taxon>Bacteria</taxon>
        <taxon>Bacillati</taxon>
        <taxon>Bacillota</taxon>
        <taxon>Clostridia</taxon>
        <taxon>Eubacteriales</taxon>
        <taxon>Butyricicoccaceae</taxon>
        <taxon>Butyricicoccus</taxon>
    </lineage>
</organism>
<dbReference type="AlphaFoldDB" id="A0A252F0X8"/>